<dbReference type="Proteomes" id="UP000649617">
    <property type="component" value="Unassembled WGS sequence"/>
</dbReference>
<organism evidence="2 3">
    <name type="scientific">Symbiodinium pilosum</name>
    <name type="common">Dinoflagellate</name>
    <dbReference type="NCBI Taxonomy" id="2952"/>
    <lineage>
        <taxon>Eukaryota</taxon>
        <taxon>Sar</taxon>
        <taxon>Alveolata</taxon>
        <taxon>Dinophyceae</taxon>
        <taxon>Suessiales</taxon>
        <taxon>Symbiodiniaceae</taxon>
        <taxon>Symbiodinium</taxon>
    </lineage>
</organism>
<proteinExistence type="predicted"/>
<protein>
    <submittedName>
        <fullName evidence="2">Uncharacterized protein</fullName>
    </submittedName>
</protein>
<evidence type="ECO:0000313" key="2">
    <source>
        <dbReference type="EMBL" id="CAE7181862.1"/>
    </source>
</evidence>
<evidence type="ECO:0000313" key="3">
    <source>
        <dbReference type="Proteomes" id="UP000649617"/>
    </source>
</evidence>
<evidence type="ECO:0000256" key="1">
    <source>
        <dbReference type="SAM" id="MobiDB-lite"/>
    </source>
</evidence>
<dbReference type="EMBL" id="CAJNIZ010001057">
    <property type="protein sequence ID" value="CAE7181862.1"/>
    <property type="molecule type" value="Genomic_DNA"/>
</dbReference>
<gene>
    <name evidence="2" type="ORF">SPIL2461_LOCUS1108</name>
</gene>
<sequence length="136" mass="14574">MAQAAEACGDVETSPGSHQLIRPTAEKAVEEEPEEQREVVACTAEIFNEAFPAEPADTVFSSAEEVLDLGPDIPWEFAPEAVSEEHAPKQAANQHPMSVEARGGLLVAHSPAEDTSAGLLQCMHQENMLVGPVMRQ</sequence>
<feature type="region of interest" description="Disordered" evidence="1">
    <location>
        <begin position="1"/>
        <end position="33"/>
    </location>
</feature>
<accession>A0A812ITH5</accession>
<comment type="caution">
    <text evidence="2">The sequence shown here is derived from an EMBL/GenBank/DDBJ whole genome shotgun (WGS) entry which is preliminary data.</text>
</comment>
<feature type="non-terminal residue" evidence="2">
    <location>
        <position position="1"/>
    </location>
</feature>
<keyword evidence="3" id="KW-1185">Reference proteome</keyword>
<reference evidence="2" key="1">
    <citation type="submission" date="2021-02" db="EMBL/GenBank/DDBJ databases">
        <authorList>
            <person name="Dougan E. K."/>
            <person name="Rhodes N."/>
            <person name="Thang M."/>
            <person name="Chan C."/>
        </authorList>
    </citation>
    <scope>NUCLEOTIDE SEQUENCE</scope>
</reference>
<dbReference type="AlphaFoldDB" id="A0A812ITH5"/>
<name>A0A812ITH5_SYMPI</name>